<keyword evidence="6" id="KW-0238">DNA-binding</keyword>
<feature type="binding site" evidence="9">
    <location>
        <position position="19"/>
    </location>
    <ligand>
        <name>Zn(2+)</name>
        <dbReference type="ChEBI" id="CHEBI:29105"/>
    </ligand>
</feature>
<dbReference type="PANTHER" id="PTHR16515">
    <property type="entry name" value="PR DOMAIN ZINC FINGER PROTEIN"/>
    <property type="match status" value="1"/>
</dbReference>
<evidence type="ECO:0000313" key="13">
    <source>
        <dbReference type="EMBL" id="KAG7298326.1"/>
    </source>
</evidence>
<evidence type="ECO:0000256" key="6">
    <source>
        <dbReference type="ARBA" id="ARBA00023125"/>
    </source>
</evidence>
<evidence type="ECO:0000256" key="5">
    <source>
        <dbReference type="ARBA" id="ARBA00022833"/>
    </source>
</evidence>
<feature type="domain" description="C2H2-type" evidence="11">
    <location>
        <begin position="500"/>
        <end position="523"/>
    </location>
</feature>
<dbReference type="PROSITE" id="PS51915">
    <property type="entry name" value="ZAD"/>
    <property type="match status" value="1"/>
</dbReference>
<dbReference type="PROSITE" id="PS00028">
    <property type="entry name" value="ZINC_FINGER_C2H2_1"/>
    <property type="match status" value="7"/>
</dbReference>
<evidence type="ECO:0000256" key="8">
    <source>
        <dbReference type="PROSITE-ProRule" id="PRU00042"/>
    </source>
</evidence>
<feature type="binding site" evidence="9">
    <location>
        <position position="66"/>
    </location>
    <ligand>
        <name>Zn(2+)</name>
        <dbReference type="ChEBI" id="CHEBI:29105"/>
    </ligand>
</feature>
<feature type="binding site" evidence="9">
    <location>
        <position position="16"/>
    </location>
    <ligand>
        <name>Zn(2+)</name>
        <dbReference type="ChEBI" id="CHEBI:29105"/>
    </ligand>
</feature>
<evidence type="ECO:0000313" key="14">
    <source>
        <dbReference type="Proteomes" id="UP000823941"/>
    </source>
</evidence>
<dbReference type="SMART" id="SM00355">
    <property type="entry name" value="ZnF_C2H2"/>
    <property type="match status" value="10"/>
</dbReference>
<organism evidence="13 14">
    <name type="scientific">Plutella xylostella</name>
    <name type="common">Diamondback moth</name>
    <name type="synonym">Plutella maculipennis</name>
    <dbReference type="NCBI Taxonomy" id="51655"/>
    <lineage>
        <taxon>Eukaryota</taxon>
        <taxon>Metazoa</taxon>
        <taxon>Ecdysozoa</taxon>
        <taxon>Arthropoda</taxon>
        <taxon>Hexapoda</taxon>
        <taxon>Insecta</taxon>
        <taxon>Pterygota</taxon>
        <taxon>Neoptera</taxon>
        <taxon>Endopterygota</taxon>
        <taxon>Lepidoptera</taxon>
        <taxon>Glossata</taxon>
        <taxon>Ditrysia</taxon>
        <taxon>Yponomeutoidea</taxon>
        <taxon>Plutellidae</taxon>
        <taxon>Plutella</taxon>
    </lineage>
</organism>
<feature type="domain" description="C2H2-type" evidence="11">
    <location>
        <begin position="557"/>
        <end position="584"/>
    </location>
</feature>
<name>A0ABQ7PZB9_PLUXY</name>
<feature type="domain" description="C2H2-type" evidence="11">
    <location>
        <begin position="414"/>
        <end position="441"/>
    </location>
</feature>
<dbReference type="SMART" id="SM00868">
    <property type="entry name" value="zf-AD"/>
    <property type="match status" value="1"/>
</dbReference>
<dbReference type="InterPro" id="IPR050331">
    <property type="entry name" value="Zinc_finger"/>
</dbReference>
<dbReference type="Pfam" id="PF00096">
    <property type="entry name" value="zf-C2H2"/>
    <property type="match status" value="3"/>
</dbReference>
<dbReference type="Proteomes" id="UP000823941">
    <property type="component" value="Chromosome 24"/>
</dbReference>
<dbReference type="InterPro" id="IPR013087">
    <property type="entry name" value="Znf_C2H2_type"/>
</dbReference>
<protein>
    <submittedName>
        <fullName evidence="13">Uncharacterized protein</fullName>
    </submittedName>
</protein>
<comment type="caution">
    <text evidence="13">The sequence shown here is derived from an EMBL/GenBank/DDBJ whole genome shotgun (WGS) entry which is preliminary data.</text>
</comment>
<evidence type="ECO:0000256" key="9">
    <source>
        <dbReference type="PROSITE-ProRule" id="PRU01263"/>
    </source>
</evidence>
<comment type="subcellular location">
    <subcellularLocation>
        <location evidence="1">Nucleus</location>
    </subcellularLocation>
</comment>
<evidence type="ECO:0000256" key="1">
    <source>
        <dbReference type="ARBA" id="ARBA00004123"/>
    </source>
</evidence>
<dbReference type="SUPFAM" id="SSF57667">
    <property type="entry name" value="beta-beta-alpha zinc fingers"/>
    <property type="match status" value="4"/>
</dbReference>
<feature type="domain" description="C2H2-type" evidence="11">
    <location>
        <begin position="442"/>
        <end position="470"/>
    </location>
</feature>
<evidence type="ECO:0000256" key="2">
    <source>
        <dbReference type="ARBA" id="ARBA00022723"/>
    </source>
</evidence>
<keyword evidence="3" id="KW-0677">Repeat</keyword>
<keyword evidence="5 9" id="KW-0862">Zinc</keyword>
<keyword evidence="2 9" id="KW-0479">Metal-binding</keyword>
<feature type="domain" description="ZAD" evidence="12">
    <location>
        <begin position="14"/>
        <end position="93"/>
    </location>
</feature>
<evidence type="ECO:0000256" key="7">
    <source>
        <dbReference type="ARBA" id="ARBA00023242"/>
    </source>
</evidence>
<evidence type="ECO:0000256" key="4">
    <source>
        <dbReference type="ARBA" id="ARBA00022771"/>
    </source>
</evidence>
<keyword evidence="14" id="KW-1185">Reference proteome</keyword>
<dbReference type="EMBL" id="JAHIBW010000024">
    <property type="protein sequence ID" value="KAG7298326.1"/>
    <property type="molecule type" value="Genomic_DNA"/>
</dbReference>
<feature type="compositionally biased region" description="Basic and acidic residues" evidence="10">
    <location>
        <begin position="112"/>
        <end position="193"/>
    </location>
</feature>
<feature type="domain" description="C2H2-type" evidence="11">
    <location>
        <begin position="585"/>
        <end position="612"/>
    </location>
</feature>
<reference evidence="13 14" key="1">
    <citation type="submission" date="2021-06" db="EMBL/GenBank/DDBJ databases">
        <title>A haploid diamondback moth (Plutella xylostella L.) genome assembly resolves 31 chromosomes and identifies a diamide resistance mutation.</title>
        <authorList>
            <person name="Ward C.M."/>
            <person name="Perry K.D."/>
            <person name="Baker G."/>
            <person name="Powis K."/>
            <person name="Heckel D.G."/>
            <person name="Baxter S.W."/>
        </authorList>
    </citation>
    <scope>NUCLEOTIDE SEQUENCE [LARGE SCALE GENOMIC DNA]</scope>
    <source>
        <strain evidence="13 14">LV</strain>
        <tissue evidence="13">Single pupa</tissue>
    </source>
</reference>
<dbReference type="InterPro" id="IPR036236">
    <property type="entry name" value="Znf_C2H2_sf"/>
</dbReference>
<dbReference type="PROSITE" id="PS50157">
    <property type="entry name" value="ZINC_FINGER_C2H2_2"/>
    <property type="match status" value="6"/>
</dbReference>
<keyword evidence="4 8" id="KW-0863">Zinc-finger</keyword>
<feature type="domain" description="C2H2-type" evidence="11">
    <location>
        <begin position="529"/>
        <end position="556"/>
    </location>
</feature>
<evidence type="ECO:0000256" key="10">
    <source>
        <dbReference type="SAM" id="MobiDB-lite"/>
    </source>
</evidence>
<evidence type="ECO:0000256" key="3">
    <source>
        <dbReference type="ARBA" id="ARBA00022737"/>
    </source>
</evidence>
<feature type="region of interest" description="Disordered" evidence="10">
    <location>
        <begin position="112"/>
        <end position="252"/>
    </location>
</feature>
<proteinExistence type="predicted"/>
<dbReference type="Gene3D" id="3.30.160.60">
    <property type="entry name" value="Classic Zinc Finger"/>
    <property type="match status" value="7"/>
</dbReference>
<evidence type="ECO:0000259" key="12">
    <source>
        <dbReference type="PROSITE" id="PS51915"/>
    </source>
</evidence>
<accession>A0ABQ7PZB9</accession>
<feature type="compositionally biased region" description="Basic residues" evidence="10">
    <location>
        <begin position="219"/>
        <end position="252"/>
    </location>
</feature>
<keyword evidence="7" id="KW-0539">Nucleus</keyword>
<feature type="binding site" evidence="9">
    <location>
        <position position="69"/>
    </location>
    <ligand>
        <name>Zn(2+)</name>
        <dbReference type="ChEBI" id="CHEBI:29105"/>
    </ligand>
</feature>
<dbReference type="PANTHER" id="PTHR16515:SF49">
    <property type="entry name" value="GASTRULA ZINC FINGER PROTEIN XLCGF49.1-LIKE-RELATED"/>
    <property type="match status" value="1"/>
</dbReference>
<sequence length="618" mass="72079">MSVQKNNGPLIDPGLCRCCRSIKKCRILTAEYTWMDQREVYSDMIMDCFGILLSHTDDSERDCGVCATCVVRLRDASSFRRQVLQSEEVFLQARLQYRDDLDGHDVEKKLLDLEPKLEPRDDASDHHSAREADDRSTGYLSDDHAGDLGLEPRDNASEHHSPGRERCTGDLSDDHAGVADVKSPKKEDIEVKPDAGLSTDTAPQPPPSDDDDDLPLALKAKKRVGKKTKTSKNGKIMKAKKKTAKVAKATAKKQPKLFKKQLEKKDTTERDLDYMAEENLLNIIENSYVVPFKNRRNNYYCYYCKDYYPKPEDLREHTITHDTKPFQLLMGYKKMPKLDITRIDCRLCTEKIDDINTFKSHIEQVHGKKIYSEAPDKLLLYKLTWNNLTCVMCSDVFEDFNGLNTHMVEHFSNYTCDVCGMCFLEKPRLDAHLKRHKDDEKHTCEICGKVFKSNHYKDMHVDIVHKKKAIIRCPRCDECFMSYALKNKHLTDAHGQKRVYPCNLCDKVYNRQKTLTEHQRRNHQKVLRHQCEYCEQRFYLPSRLKEHMATHTGERNFRCEYCEKSYPRLKSLQYHIRTHTNDRRYRCHICGQAFIQNASLKSHIKSHHPECEIEGCYF</sequence>
<gene>
    <name evidence="13" type="ORF">JYU34_017926</name>
</gene>
<dbReference type="InterPro" id="IPR012934">
    <property type="entry name" value="Znf_AD"/>
</dbReference>
<evidence type="ECO:0000259" key="11">
    <source>
        <dbReference type="PROSITE" id="PS50157"/>
    </source>
</evidence>